<dbReference type="FunFam" id="3.40.50.720:FF:000121">
    <property type="entry name" value="Prostaglandin reductase 2"/>
    <property type="match status" value="1"/>
</dbReference>
<dbReference type="SMART" id="SM00829">
    <property type="entry name" value="PKS_ER"/>
    <property type="match status" value="1"/>
</dbReference>
<dbReference type="Gene3D" id="3.40.50.720">
    <property type="entry name" value="NAD(P)-binding Rossmann-like Domain"/>
    <property type="match status" value="1"/>
</dbReference>
<reference evidence="3 4" key="1">
    <citation type="journal article" date="2015" name="Genome Biol. Evol.">
        <title>Phylogenomic analyses indicate that early fungi evolved digesting cell walls of algal ancestors of land plants.</title>
        <authorList>
            <person name="Chang Y."/>
            <person name="Wang S."/>
            <person name="Sekimoto S."/>
            <person name="Aerts A.L."/>
            <person name="Choi C."/>
            <person name="Clum A."/>
            <person name="LaButti K.M."/>
            <person name="Lindquist E.A."/>
            <person name="Yee Ngan C."/>
            <person name="Ohm R.A."/>
            <person name="Salamov A.A."/>
            <person name="Grigoriev I.V."/>
            <person name="Spatafora J.W."/>
            <person name="Berbee M.L."/>
        </authorList>
    </citation>
    <scope>NUCLEOTIDE SEQUENCE [LARGE SCALE GENOMIC DNA]</scope>
    <source>
        <strain evidence="3 4">JEL478</strain>
    </source>
</reference>
<gene>
    <name evidence="3" type="ORF">M427DRAFT_54299</name>
</gene>
<dbReference type="OMA" id="RSETDWD"/>
<dbReference type="OrthoDB" id="809632at2759"/>
<dbReference type="AlphaFoldDB" id="A0A139ALQ4"/>
<evidence type="ECO:0000256" key="1">
    <source>
        <dbReference type="ARBA" id="ARBA00023002"/>
    </source>
</evidence>
<evidence type="ECO:0000313" key="4">
    <source>
        <dbReference type="Proteomes" id="UP000070544"/>
    </source>
</evidence>
<dbReference type="Proteomes" id="UP000070544">
    <property type="component" value="Unassembled WGS sequence"/>
</dbReference>
<dbReference type="Gene3D" id="3.90.180.10">
    <property type="entry name" value="Medium-chain alcohol dehydrogenases, catalytic domain"/>
    <property type="match status" value="1"/>
</dbReference>
<protein>
    <submittedName>
        <fullName evidence="3">NAD(P)-binding protein</fullName>
    </submittedName>
</protein>
<dbReference type="CDD" id="cd05288">
    <property type="entry name" value="PGDH"/>
    <property type="match status" value="1"/>
</dbReference>
<dbReference type="InterPro" id="IPR013149">
    <property type="entry name" value="ADH-like_C"/>
</dbReference>
<proteinExistence type="predicted"/>
<dbReference type="EMBL" id="KQ965745">
    <property type="protein sequence ID" value="KXS17701.1"/>
    <property type="molecule type" value="Genomic_DNA"/>
</dbReference>
<name>A0A139ALQ4_GONPJ</name>
<dbReference type="InterPro" id="IPR020843">
    <property type="entry name" value="ER"/>
</dbReference>
<dbReference type="Pfam" id="PF16884">
    <property type="entry name" value="ADH_N_2"/>
    <property type="match status" value="1"/>
</dbReference>
<keyword evidence="1" id="KW-0560">Oxidoreductase</keyword>
<dbReference type="InterPro" id="IPR045010">
    <property type="entry name" value="MDR_fam"/>
</dbReference>
<organism evidence="3 4">
    <name type="scientific">Gonapodya prolifera (strain JEL478)</name>
    <name type="common">Monoblepharis prolifera</name>
    <dbReference type="NCBI Taxonomy" id="1344416"/>
    <lineage>
        <taxon>Eukaryota</taxon>
        <taxon>Fungi</taxon>
        <taxon>Fungi incertae sedis</taxon>
        <taxon>Chytridiomycota</taxon>
        <taxon>Chytridiomycota incertae sedis</taxon>
        <taxon>Monoblepharidomycetes</taxon>
        <taxon>Monoblepharidales</taxon>
        <taxon>Gonapodyaceae</taxon>
        <taxon>Gonapodya</taxon>
    </lineage>
</organism>
<accession>A0A139ALQ4</accession>
<keyword evidence="4" id="KW-1185">Reference proteome</keyword>
<dbReference type="PANTHER" id="PTHR43205">
    <property type="entry name" value="PROSTAGLANDIN REDUCTASE"/>
    <property type="match status" value="1"/>
</dbReference>
<dbReference type="InterPro" id="IPR011032">
    <property type="entry name" value="GroES-like_sf"/>
</dbReference>
<dbReference type="SUPFAM" id="SSF50129">
    <property type="entry name" value="GroES-like"/>
    <property type="match status" value="1"/>
</dbReference>
<dbReference type="GO" id="GO:0016628">
    <property type="term" value="F:oxidoreductase activity, acting on the CH-CH group of donors, NAD or NADP as acceptor"/>
    <property type="evidence" value="ECO:0007669"/>
    <property type="project" value="InterPro"/>
</dbReference>
<feature type="domain" description="Enoyl reductase (ER)" evidence="2">
    <location>
        <begin position="5"/>
        <end position="284"/>
    </location>
</feature>
<sequence>MRAVGLNPHARGYSPPVPLGSVMPGGSLGQVVASKNPSFPVGERITGPAGWTQYYVTVPREPMRVQRGAKSVDVMSVLGGTGLTAYFGVFDILKPKKGQLAVVSGAAGATGLIAVQLLKIAGCTVLAIAGSDDKCAMLKNQYGADYVWNYKEGRAAFKEKLRQLDGGRFVDLYFDNVGGWHLAEVIDRIAQNGRICLCGQISLYNSKDPYYPLNTMTLVTQRGLMQGFIVIDYFKQFPEARKEMSKWIAEGKLKGEQTVVEGFDKVPQHFLKLFDGSNVGKLLVKVGEESAGPAKL</sequence>
<dbReference type="InterPro" id="IPR036291">
    <property type="entry name" value="NAD(P)-bd_dom_sf"/>
</dbReference>
<evidence type="ECO:0000259" key="2">
    <source>
        <dbReference type="SMART" id="SM00829"/>
    </source>
</evidence>
<evidence type="ECO:0000313" key="3">
    <source>
        <dbReference type="EMBL" id="KXS17701.1"/>
    </source>
</evidence>
<dbReference type="InterPro" id="IPR041694">
    <property type="entry name" value="ADH_N_2"/>
</dbReference>
<dbReference type="PANTHER" id="PTHR43205:SF42">
    <property type="entry name" value="ALCOHOL DEHYDROGENASE, ZINC-CONTAINING (AFU_ORTHOLOGUE AFUA_7G04530)"/>
    <property type="match status" value="1"/>
</dbReference>
<dbReference type="SUPFAM" id="SSF51735">
    <property type="entry name" value="NAD(P)-binding Rossmann-fold domains"/>
    <property type="match status" value="1"/>
</dbReference>
<dbReference type="Pfam" id="PF00107">
    <property type="entry name" value="ADH_zinc_N"/>
    <property type="match status" value="1"/>
</dbReference>